<keyword evidence="3 8" id="KW-0378">Hydrolase</keyword>
<evidence type="ECO:0000256" key="3">
    <source>
        <dbReference type="ARBA" id="ARBA00022801"/>
    </source>
</evidence>
<dbReference type="GO" id="GO:0000272">
    <property type="term" value="P:polysaccharide catabolic process"/>
    <property type="evidence" value="ECO:0007669"/>
    <property type="project" value="UniProtKB-KW"/>
</dbReference>
<evidence type="ECO:0000256" key="2">
    <source>
        <dbReference type="ARBA" id="ARBA00012729"/>
    </source>
</evidence>
<comment type="caution">
    <text evidence="11">The sequence shown here is derived from an EMBL/GenBank/DDBJ whole genome shotgun (WGS) entry which is preliminary data.</text>
</comment>
<proteinExistence type="inferred from homology"/>
<keyword evidence="5" id="KW-0119">Carbohydrate metabolism</keyword>
<dbReference type="AlphaFoldDB" id="A0A9P4R362"/>
<dbReference type="GO" id="GO:0008843">
    <property type="term" value="F:endochitinase activity"/>
    <property type="evidence" value="ECO:0007669"/>
    <property type="project" value="UniProtKB-EC"/>
</dbReference>
<feature type="domain" description="GH18" evidence="10">
    <location>
        <begin position="18"/>
        <end position="325"/>
    </location>
</feature>
<dbReference type="Gene3D" id="3.20.20.80">
    <property type="entry name" value="Glycosidases"/>
    <property type="match status" value="1"/>
</dbReference>
<keyword evidence="6 8" id="KW-0326">Glycosidase</keyword>
<evidence type="ECO:0000256" key="1">
    <source>
        <dbReference type="ARBA" id="ARBA00000822"/>
    </source>
</evidence>
<comment type="catalytic activity">
    <reaction evidence="1">
        <text>Random endo-hydrolysis of N-acetyl-beta-D-glucosaminide (1-&gt;4)-beta-linkages in chitin and chitodextrins.</text>
        <dbReference type="EC" id="3.2.1.14"/>
    </reaction>
</comment>
<sequence length="355" mass="38616">MLAGAGVALAGYDNESRSNIAVYWGQNSVNLPTSQDRLSKYCEDSDVDIIILSFLTKFEDLGGLPKLNFANQGTPCTVIPGSSLFNCPELETDIQDCQIKHNKTILLSIGGAAFLDTGFADANAANTTAYKIWSLFGPPSPNYQTEPRPFGYASVDGFDLDIESPVSNIGLFAKFLRAAMDSYHGQNNRQFYLTAAPQCLFEDAYLKDVYNTVPLDILMVQFYNNDECGITSYVSGDGENQKKFSLANWDTWAKNTAPKKDIKIFVGVPGNTKAGVGYLSAGELAPVIEFAKNYSSFGGVMVWDASQAWANTGFLSSVKGTLSDRGPQRRMGRYGRWVGEEMSVSGAETAPGEVM</sequence>
<dbReference type="PROSITE" id="PS01095">
    <property type="entry name" value="GH18_1"/>
    <property type="match status" value="1"/>
</dbReference>
<dbReference type="PROSITE" id="PS51910">
    <property type="entry name" value="GH18_2"/>
    <property type="match status" value="1"/>
</dbReference>
<evidence type="ECO:0000259" key="10">
    <source>
        <dbReference type="PROSITE" id="PS51910"/>
    </source>
</evidence>
<accession>A0A9P4R362</accession>
<evidence type="ECO:0000256" key="6">
    <source>
        <dbReference type="ARBA" id="ARBA00023295"/>
    </source>
</evidence>
<evidence type="ECO:0000256" key="7">
    <source>
        <dbReference type="ARBA" id="ARBA00023326"/>
    </source>
</evidence>
<evidence type="ECO:0000313" key="12">
    <source>
        <dbReference type="Proteomes" id="UP000799444"/>
    </source>
</evidence>
<dbReference type="InterPro" id="IPR001579">
    <property type="entry name" value="Glyco_hydro_18_chit_AS"/>
</dbReference>
<dbReference type="InterPro" id="IPR050542">
    <property type="entry name" value="Glycosyl_Hydrlase18_Chitinase"/>
</dbReference>
<comment type="similarity">
    <text evidence="9">Belongs to the glycosyl hydrolase 18 family.</text>
</comment>
<protein>
    <recommendedName>
        <fullName evidence="2">chitinase</fullName>
        <ecNumber evidence="2">3.2.1.14</ecNumber>
    </recommendedName>
</protein>
<evidence type="ECO:0000256" key="5">
    <source>
        <dbReference type="ARBA" id="ARBA00023277"/>
    </source>
</evidence>
<dbReference type="PANTHER" id="PTHR45708:SF49">
    <property type="entry name" value="ENDOCHITINASE"/>
    <property type="match status" value="1"/>
</dbReference>
<dbReference type="SUPFAM" id="SSF51445">
    <property type="entry name" value="(Trans)glycosidases"/>
    <property type="match status" value="1"/>
</dbReference>
<dbReference type="OrthoDB" id="6020543at2759"/>
<keyword evidence="7" id="KW-0624">Polysaccharide degradation</keyword>
<keyword evidence="4" id="KW-0146">Chitin degradation</keyword>
<name>A0A9P4R362_9PLEO</name>
<gene>
    <name evidence="11" type="ORF">EJ04DRAFT_562761</name>
</gene>
<organism evidence="11 12">
    <name type="scientific">Polyplosphaeria fusca</name>
    <dbReference type="NCBI Taxonomy" id="682080"/>
    <lineage>
        <taxon>Eukaryota</taxon>
        <taxon>Fungi</taxon>
        <taxon>Dikarya</taxon>
        <taxon>Ascomycota</taxon>
        <taxon>Pezizomycotina</taxon>
        <taxon>Dothideomycetes</taxon>
        <taxon>Pleosporomycetidae</taxon>
        <taxon>Pleosporales</taxon>
        <taxon>Tetraplosphaeriaceae</taxon>
        <taxon>Polyplosphaeria</taxon>
    </lineage>
</organism>
<keyword evidence="12" id="KW-1185">Reference proteome</keyword>
<dbReference type="EC" id="3.2.1.14" evidence="2"/>
<evidence type="ECO:0000256" key="9">
    <source>
        <dbReference type="RuleBase" id="RU004453"/>
    </source>
</evidence>
<dbReference type="InterPro" id="IPR017853">
    <property type="entry name" value="GH"/>
</dbReference>
<evidence type="ECO:0000256" key="8">
    <source>
        <dbReference type="RuleBase" id="RU000489"/>
    </source>
</evidence>
<dbReference type="EMBL" id="ML996128">
    <property type="protein sequence ID" value="KAF2736165.1"/>
    <property type="molecule type" value="Genomic_DNA"/>
</dbReference>
<evidence type="ECO:0000313" key="11">
    <source>
        <dbReference type="EMBL" id="KAF2736165.1"/>
    </source>
</evidence>
<dbReference type="InterPro" id="IPR001223">
    <property type="entry name" value="Glyco_hydro18_cat"/>
</dbReference>
<dbReference type="PANTHER" id="PTHR45708">
    <property type="entry name" value="ENDOCHITINASE"/>
    <property type="match status" value="1"/>
</dbReference>
<dbReference type="GO" id="GO:0005576">
    <property type="term" value="C:extracellular region"/>
    <property type="evidence" value="ECO:0007669"/>
    <property type="project" value="TreeGrafter"/>
</dbReference>
<dbReference type="Pfam" id="PF00704">
    <property type="entry name" value="Glyco_hydro_18"/>
    <property type="match status" value="1"/>
</dbReference>
<dbReference type="GO" id="GO:0006032">
    <property type="term" value="P:chitin catabolic process"/>
    <property type="evidence" value="ECO:0007669"/>
    <property type="project" value="UniProtKB-KW"/>
</dbReference>
<reference evidence="11" key="1">
    <citation type="journal article" date="2020" name="Stud. Mycol.">
        <title>101 Dothideomycetes genomes: a test case for predicting lifestyles and emergence of pathogens.</title>
        <authorList>
            <person name="Haridas S."/>
            <person name="Albert R."/>
            <person name="Binder M."/>
            <person name="Bloem J."/>
            <person name="Labutti K."/>
            <person name="Salamov A."/>
            <person name="Andreopoulos B."/>
            <person name="Baker S."/>
            <person name="Barry K."/>
            <person name="Bills G."/>
            <person name="Bluhm B."/>
            <person name="Cannon C."/>
            <person name="Castanera R."/>
            <person name="Culley D."/>
            <person name="Daum C."/>
            <person name="Ezra D."/>
            <person name="Gonzalez J."/>
            <person name="Henrissat B."/>
            <person name="Kuo A."/>
            <person name="Liang C."/>
            <person name="Lipzen A."/>
            <person name="Lutzoni F."/>
            <person name="Magnuson J."/>
            <person name="Mondo S."/>
            <person name="Nolan M."/>
            <person name="Ohm R."/>
            <person name="Pangilinan J."/>
            <person name="Park H.-J."/>
            <person name="Ramirez L."/>
            <person name="Alfaro M."/>
            <person name="Sun H."/>
            <person name="Tritt A."/>
            <person name="Yoshinaga Y."/>
            <person name="Zwiers L.-H."/>
            <person name="Turgeon B."/>
            <person name="Goodwin S."/>
            <person name="Spatafora J."/>
            <person name="Crous P."/>
            <person name="Grigoriev I."/>
        </authorList>
    </citation>
    <scope>NUCLEOTIDE SEQUENCE</scope>
    <source>
        <strain evidence="11">CBS 125425</strain>
    </source>
</reference>
<dbReference type="Proteomes" id="UP000799444">
    <property type="component" value="Unassembled WGS sequence"/>
</dbReference>
<evidence type="ECO:0000256" key="4">
    <source>
        <dbReference type="ARBA" id="ARBA00023024"/>
    </source>
</evidence>